<dbReference type="GO" id="GO:0006434">
    <property type="term" value="P:seryl-tRNA aminoacylation"/>
    <property type="evidence" value="ECO:0007669"/>
    <property type="project" value="InterPro"/>
</dbReference>
<evidence type="ECO:0000256" key="5">
    <source>
        <dbReference type="ARBA" id="ARBA00022840"/>
    </source>
</evidence>
<protein>
    <recommendedName>
        <fullName evidence="2">serine--tRNA ligase</fullName>
        <ecNumber evidence="2">6.1.1.11</ecNumber>
    </recommendedName>
    <alternativeName>
        <fullName evidence="8">Seryl-tRNA synthetase</fullName>
    </alternativeName>
</protein>
<feature type="domain" description="Aminoacyl-transfer RNA synthetases class-II family profile" evidence="11">
    <location>
        <begin position="321"/>
        <end position="577"/>
    </location>
</feature>
<dbReference type="FunFam" id="1.10.287.40:FF:000002">
    <property type="entry name" value="Serine--tRNA ligase, cytoplasmic"/>
    <property type="match status" value="1"/>
</dbReference>
<keyword evidence="5" id="KW-0067">ATP-binding</keyword>
<evidence type="ECO:0000256" key="8">
    <source>
        <dbReference type="ARBA" id="ARBA00031113"/>
    </source>
</evidence>
<comment type="catalytic activity">
    <reaction evidence="10">
        <text>tRNA(Ser) + L-serine + ATP = L-seryl-tRNA(Ser) + AMP + diphosphate + H(+)</text>
        <dbReference type="Rhea" id="RHEA:12292"/>
        <dbReference type="Rhea" id="RHEA-COMP:9669"/>
        <dbReference type="Rhea" id="RHEA-COMP:9703"/>
        <dbReference type="ChEBI" id="CHEBI:15378"/>
        <dbReference type="ChEBI" id="CHEBI:30616"/>
        <dbReference type="ChEBI" id="CHEBI:33019"/>
        <dbReference type="ChEBI" id="CHEBI:33384"/>
        <dbReference type="ChEBI" id="CHEBI:78442"/>
        <dbReference type="ChEBI" id="CHEBI:78533"/>
        <dbReference type="ChEBI" id="CHEBI:456215"/>
        <dbReference type="EC" id="6.1.1.11"/>
    </reaction>
</comment>
<comment type="caution">
    <text evidence="12">The sequence shown here is derived from an EMBL/GenBank/DDBJ whole genome shotgun (WGS) entry which is preliminary data.</text>
</comment>
<dbReference type="EMBL" id="QNGE01002859">
    <property type="protein sequence ID" value="KAA3674872.1"/>
    <property type="molecule type" value="Genomic_DNA"/>
</dbReference>
<sequence length="592" mass="68107">MVLDIDLFRIEKGGNPEKIRDNERKRFRDTCRVDKVIDTDECWRKARFNGDLFNKVKNICSKTIAKKFKAKETTSTSPDGLYDKLTDDLGTINDENISALSIDDLKKLSSFVDEASRRNLELIAQLESSRQEYLYEIANLLHPDVPISNNEASFKDALGRIHVLHYRRKVLLWALLSYSARTLGRWGRRDFPTNQRLPLTRRVVHQADLGISNFRVTLHVLEVNRLHKSQLYLPCFQLYRLGRAYCQKISAKSKLDRRVDLRLHRSKKEDNLVIRTFGKSGFEKQYSHVDLVVMVDGYEGERGSAVAGGRGYFLKGPLVFLEQAVIQLALEMLHERGFTPLYTPFFMCKDAMQAVAQLSQFDEELYKVTGRRDGQSKKSNEAPVPEEEEKYLIATSEQPIAAFHRDEWIATDRLPIRYAGISTCFRQEVGSHGRDTRGIFRVHQFEKVEQFCITSPHDNLSWEMFHQMIANAEAFHQTLGIPYRIVSIVSGELNNAAAMKYDLEAWFPGSGAFRELVSCSNCTDYQSRRLAIRYGQTKKMNKNVEFVHMLNATMCATTRVICAILENYQTDNGIVVPEAVKRWMPSGKMKRV</sequence>
<dbReference type="AlphaFoldDB" id="A0A5J4NHA8"/>
<dbReference type="GO" id="GO:0005524">
    <property type="term" value="F:ATP binding"/>
    <property type="evidence" value="ECO:0007669"/>
    <property type="project" value="UniProtKB-KW"/>
</dbReference>
<dbReference type="InterPro" id="IPR002314">
    <property type="entry name" value="aa-tRNA-synt_IIb"/>
</dbReference>
<dbReference type="EC" id="6.1.1.11" evidence="2"/>
<keyword evidence="6" id="KW-0648">Protein biosynthesis</keyword>
<dbReference type="SUPFAM" id="SSF46589">
    <property type="entry name" value="tRNA-binding arm"/>
    <property type="match status" value="1"/>
</dbReference>
<dbReference type="PROSITE" id="PS50862">
    <property type="entry name" value="AA_TRNA_LIGASE_II"/>
    <property type="match status" value="1"/>
</dbReference>
<dbReference type="Gene3D" id="3.30.930.10">
    <property type="entry name" value="Bira Bifunctional Protein, Domain 2"/>
    <property type="match status" value="1"/>
</dbReference>
<dbReference type="NCBIfam" id="TIGR00414">
    <property type="entry name" value="serS"/>
    <property type="match status" value="1"/>
</dbReference>
<evidence type="ECO:0000313" key="13">
    <source>
        <dbReference type="Proteomes" id="UP000324629"/>
    </source>
</evidence>
<dbReference type="InterPro" id="IPR042103">
    <property type="entry name" value="SerRS_1_N_sf"/>
</dbReference>
<dbReference type="InterPro" id="IPR006195">
    <property type="entry name" value="aa-tRNA-synth_II"/>
</dbReference>
<keyword evidence="7 12" id="KW-0030">Aminoacyl-tRNA synthetase</keyword>
<evidence type="ECO:0000256" key="3">
    <source>
        <dbReference type="ARBA" id="ARBA00022598"/>
    </source>
</evidence>
<keyword evidence="4" id="KW-0547">Nucleotide-binding</keyword>
<evidence type="ECO:0000256" key="4">
    <source>
        <dbReference type="ARBA" id="ARBA00022741"/>
    </source>
</evidence>
<dbReference type="InterPro" id="IPR002317">
    <property type="entry name" value="Ser-tRNA-ligase_type_1"/>
</dbReference>
<evidence type="ECO:0000256" key="10">
    <source>
        <dbReference type="ARBA" id="ARBA00048823"/>
    </source>
</evidence>
<dbReference type="Pfam" id="PF02403">
    <property type="entry name" value="Seryl_tRNA_N"/>
    <property type="match status" value="1"/>
</dbReference>
<organism evidence="12 13">
    <name type="scientific">Paragonimus westermani</name>
    <dbReference type="NCBI Taxonomy" id="34504"/>
    <lineage>
        <taxon>Eukaryota</taxon>
        <taxon>Metazoa</taxon>
        <taxon>Spiralia</taxon>
        <taxon>Lophotrochozoa</taxon>
        <taxon>Platyhelminthes</taxon>
        <taxon>Trematoda</taxon>
        <taxon>Digenea</taxon>
        <taxon>Plagiorchiida</taxon>
        <taxon>Troglotremata</taxon>
        <taxon>Troglotrematidae</taxon>
        <taxon>Paragonimus</taxon>
    </lineage>
</organism>
<comment type="similarity">
    <text evidence="1">Belongs to the class-II aminoacyl-tRNA synthetase family. Type-1 seryl-tRNA synthetase subfamily.</text>
</comment>
<evidence type="ECO:0000256" key="9">
    <source>
        <dbReference type="ARBA" id="ARBA00047929"/>
    </source>
</evidence>
<keyword evidence="3" id="KW-0436">Ligase</keyword>
<gene>
    <name evidence="12" type="ORF">DEA37_0011896</name>
</gene>
<dbReference type="InterPro" id="IPR045864">
    <property type="entry name" value="aa-tRNA-synth_II/BPL/LPL"/>
</dbReference>
<keyword evidence="13" id="KW-1185">Reference proteome</keyword>
<accession>A0A5J4NHA8</accession>
<dbReference type="Proteomes" id="UP000324629">
    <property type="component" value="Unassembled WGS sequence"/>
</dbReference>
<dbReference type="InterPro" id="IPR010978">
    <property type="entry name" value="tRNA-bd_arm"/>
</dbReference>
<dbReference type="InterPro" id="IPR015866">
    <property type="entry name" value="Ser-tRNA-synth_1_N"/>
</dbReference>
<dbReference type="Gene3D" id="1.10.287.40">
    <property type="entry name" value="Serine-tRNA synthetase, tRNA binding domain"/>
    <property type="match status" value="1"/>
</dbReference>
<evidence type="ECO:0000313" key="12">
    <source>
        <dbReference type="EMBL" id="KAA3674872.1"/>
    </source>
</evidence>
<reference evidence="12 13" key="1">
    <citation type="journal article" date="2019" name="Gigascience">
        <title>Whole-genome sequence of the oriental lung fluke Paragonimus westermani.</title>
        <authorList>
            <person name="Oey H."/>
            <person name="Zakrzewski M."/>
            <person name="Narain K."/>
            <person name="Devi K.R."/>
            <person name="Agatsuma T."/>
            <person name="Nawaratna S."/>
            <person name="Gobert G.N."/>
            <person name="Jones M.K."/>
            <person name="Ragan M.A."/>
            <person name="McManus D.P."/>
            <person name="Krause L."/>
        </authorList>
    </citation>
    <scope>NUCLEOTIDE SEQUENCE [LARGE SCALE GENOMIC DNA]</scope>
    <source>
        <strain evidence="12 13">IND2009</strain>
    </source>
</reference>
<evidence type="ECO:0000256" key="7">
    <source>
        <dbReference type="ARBA" id="ARBA00023146"/>
    </source>
</evidence>
<evidence type="ECO:0000256" key="1">
    <source>
        <dbReference type="ARBA" id="ARBA00010728"/>
    </source>
</evidence>
<dbReference type="SUPFAM" id="SSF55681">
    <property type="entry name" value="Class II aaRS and biotin synthetases"/>
    <property type="match status" value="1"/>
</dbReference>
<dbReference type="CDD" id="cd00770">
    <property type="entry name" value="SerRS_core"/>
    <property type="match status" value="1"/>
</dbReference>
<evidence type="ECO:0000259" key="11">
    <source>
        <dbReference type="PROSITE" id="PS50862"/>
    </source>
</evidence>
<comment type="catalytic activity">
    <reaction evidence="9">
        <text>tRNA(Sec) + L-serine + ATP = L-seryl-tRNA(Sec) + AMP + diphosphate + H(+)</text>
        <dbReference type="Rhea" id="RHEA:42580"/>
        <dbReference type="Rhea" id="RHEA-COMP:9742"/>
        <dbReference type="Rhea" id="RHEA-COMP:10128"/>
        <dbReference type="ChEBI" id="CHEBI:15378"/>
        <dbReference type="ChEBI" id="CHEBI:30616"/>
        <dbReference type="ChEBI" id="CHEBI:33019"/>
        <dbReference type="ChEBI" id="CHEBI:33384"/>
        <dbReference type="ChEBI" id="CHEBI:78442"/>
        <dbReference type="ChEBI" id="CHEBI:78533"/>
        <dbReference type="ChEBI" id="CHEBI:456215"/>
        <dbReference type="EC" id="6.1.1.11"/>
    </reaction>
</comment>
<evidence type="ECO:0000256" key="6">
    <source>
        <dbReference type="ARBA" id="ARBA00022917"/>
    </source>
</evidence>
<evidence type="ECO:0000256" key="2">
    <source>
        <dbReference type="ARBA" id="ARBA00012840"/>
    </source>
</evidence>
<name>A0A5J4NHA8_9TREM</name>
<proteinExistence type="inferred from homology"/>
<dbReference type="PRINTS" id="PR00981">
    <property type="entry name" value="TRNASYNTHSER"/>
</dbReference>
<dbReference type="InterPro" id="IPR033729">
    <property type="entry name" value="SerRS_core"/>
</dbReference>
<dbReference type="Pfam" id="PF00587">
    <property type="entry name" value="tRNA-synt_2b"/>
    <property type="match status" value="1"/>
</dbReference>
<dbReference type="GO" id="GO:0004828">
    <property type="term" value="F:serine-tRNA ligase activity"/>
    <property type="evidence" value="ECO:0007669"/>
    <property type="project" value="UniProtKB-EC"/>
</dbReference>
<dbReference type="PANTHER" id="PTHR11778">
    <property type="entry name" value="SERYL-TRNA SYNTHETASE"/>
    <property type="match status" value="1"/>
</dbReference>